<dbReference type="InterPro" id="IPR048877">
    <property type="entry name" value="ObcA_N"/>
</dbReference>
<protein>
    <recommendedName>
        <fullName evidence="5">Oxalate Biosynthetic Component A N-terminal domain-containing protein</fullName>
    </recommendedName>
</protein>
<evidence type="ECO:0000256" key="3">
    <source>
        <dbReference type="ARBA" id="ARBA00022723"/>
    </source>
</evidence>
<dbReference type="Pfam" id="PF20913">
    <property type="entry name" value="ObcA_N"/>
    <property type="match status" value="1"/>
</dbReference>
<dbReference type="InterPro" id="IPR008567">
    <property type="entry name" value="BKACE"/>
</dbReference>
<evidence type="ECO:0000256" key="2">
    <source>
        <dbReference type="ARBA" id="ARBA00022679"/>
    </source>
</evidence>
<dbReference type="InterPro" id="IPR013785">
    <property type="entry name" value="Aldolase_TIM"/>
</dbReference>
<evidence type="ECO:0000259" key="5">
    <source>
        <dbReference type="Pfam" id="PF20913"/>
    </source>
</evidence>
<proteinExistence type="predicted"/>
<dbReference type="Pfam" id="PF05853">
    <property type="entry name" value="BKACE"/>
    <property type="match status" value="1"/>
</dbReference>
<dbReference type="GO" id="GO:0046872">
    <property type="term" value="F:metal ion binding"/>
    <property type="evidence" value="ECO:0007669"/>
    <property type="project" value="UniProtKB-KW"/>
</dbReference>
<organism evidence="6 7">
    <name type="scientific">Burkholderia gladioli</name>
    <name type="common">Pseudomonas marginata</name>
    <name type="synonym">Phytomonas marginata</name>
    <dbReference type="NCBI Taxonomy" id="28095"/>
    <lineage>
        <taxon>Bacteria</taxon>
        <taxon>Pseudomonadati</taxon>
        <taxon>Pseudomonadota</taxon>
        <taxon>Betaproteobacteria</taxon>
        <taxon>Burkholderiales</taxon>
        <taxon>Burkholderiaceae</taxon>
        <taxon>Burkholderia</taxon>
    </lineage>
</organism>
<dbReference type="Gene3D" id="3.20.20.70">
    <property type="entry name" value="Aldolase class I"/>
    <property type="match status" value="1"/>
</dbReference>
<comment type="caution">
    <text evidence="6">The sequence shown here is derived from an EMBL/GenBank/DDBJ whole genome shotgun (WGS) entry which is preliminary data.</text>
</comment>
<evidence type="ECO:0000313" key="7">
    <source>
        <dbReference type="Proteomes" id="UP000220629"/>
    </source>
</evidence>
<reference evidence="7" key="1">
    <citation type="submission" date="2017-09" db="EMBL/GenBank/DDBJ databases">
        <title>FDA dAtabase for Regulatory Grade micrObial Sequences (FDA-ARGOS): Supporting development and validation of Infectious Disease Dx tests.</title>
        <authorList>
            <person name="Minogue T."/>
            <person name="Wolcott M."/>
            <person name="Wasieloski L."/>
            <person name="Aguilar W."/>
            <person name="Moore D."/>
            <person name="Tallon L."/>
            <person name="Sadzewicz L."/>
            <person name="Ott S."/>
            <person name="Zhao X."/>
            <person name="Nagaraj S."/>
            <person name="Vavikolanu K."/>
            <person name="Aluvathingal J."/>
            <person name="Nadendla S."/>
            <person name="Sichtig H."/>
        </authorList>
    </citation>
    <scope>NUCLEOTIDE SEQUENCE [LARGE SCALE GENOMIC DNA]</scope>
    <source>
        <strain evidence="7">FDAARGOS_390</strain>
    </source>
</reference>
<evidence type="ECO:0000313" key="6">
    <source>
        <dbReference type="EMBL" id="PEH38479.1"/>
    </source>
</evidence>
<feature type="domain" description="Oxalate Biosynthetic Component A N-terminal" evidence="5">
    <location>
        <begin position="40"/>
        <end position="181"/>
    </location>
</feature>
<keyword evidence="2" id="KW-0808">Transferase</keyword>
<dbReference type="Proteomes" id="UP000220629">
    <property type="component" value="Unassembled WGS sequence"/>
</dbReference>
<keyword evidence="3" id="KW-0479">Metal-binding</keyword>
<name>A0A2A7S4Y5_BURGA</name>
<sequence length="538" mass="58676">MTTLYITAAPIGAVPKFLDPLEATFIPAFLLEGFFDAGQRTRILADLKADGWEVVPAGGLLLQSGHAFPIAESLLPGGAQGDSLRQALSQAHWSPRDGAWHPSQASHQNAARFPKQWLVDVSNKLARRIVLQLTTYGWIVSNQGDLIWEHASQHNYLPPSLIEMIQKESPALLTHLENAGWTLCPVGYWQAGKARSPYLPITPDAITEETIRSMQEGAAVVHLHTRDLSDRRRIEIPGLGAVTVGSQRNQIVLDDYDEIVPMVKKREPGAILNLSTSVRGDRHGARSTLRRAHLKFYDDAGSIPEVASLSPAAVVFQGGGGYDNAPDFLDAQFAHFEEVGTRPEVEVFNHAIVDNATSLYRDRLLRTGKPVLFMLVAGVDQYRRDPISGEVEDDSLIASAVREEIAGLLAAENAQSHQRAVELAVEQLRPVVERLRASFPVSKVSILLPGPMQNLLVDVALALELDGIRVGLEDGLTVNDARVPGGVRKARGTWEQVSLLREELLGKGAKILTAAQVRDMFGLGLKPAVQRERQAAAG</sequence>
<dbReference type="RefSeq" id="WP_098154046.1">
    <property type="nucleotide sequence ID" value="NZ_CADEQK010000032.1"/>
</dbReference>
<evidence type="ECO:0000256" key="1">
    <source>
        <dbReference type="ARBA" id="ARBA00001947"/>
    </source>
</evidence>
<dbReference type="PANTHER" id="PTHR37418">
    <property type="entry name" value="3-KETO-5-AMINOHEXANOATE CLEAVAGE ENZYME-RELATED"/>
    <property type="match status" value="1"/>
</dbReference>
<accession>A0A2A7S4Y5</accession>
<gene>
    <name evidence="6" type="ORF">CRM94_29280</name>
</gene>
<dbReference type="PANTHER" id="PTHR37418:SF2">
    <property type="entry name" value="3-KETO-5-AMINOHEXANOATE CLEAVAGE ENZYME"/>
    <property type="match status" value="1"/>
</dbReference>
<comment type="cofactor">
    <cofactor evidence="1">
        <name>Zn(2+)</name>
        <dbReference type="ChEBI" id="CHEBI:29105"/>
    </cofactor>
</comment>
<evidence type="ECO:0000256" key="4">
    <source>
        <dbReference type="ARBA" id="ARBA00022833"/>
    </source>
</evidence>
<dbReference type="GO" id="GO:0043720">
    <property type="term" value="F:3-keto-5-aminohexanoate cleavage activity"/>
    <property type="evidence" value="ECO:0007669"/>
    <property type="project" value="InterPro"/>
</dbReference>
<keyword evidence="4" id="KW-0862">Zinc</keyword>
<dbReference type="EMBL" id="PDDY01000004">
    <property type="protein sequence ID" value="PEH38479.1"/>
    <property type="molecule type" value="Genomic_DNA"/>
</dbReference>
<dbReference type="AlphaFoldDB" id="A0A2A7S4Y5"/>